<dbReference type="InterPro" id="IPR039425">
    <property type="entry name" value="RNA_pol_sigma-70-like"/>
</dbReference>
<evidence type="ECO:0000256" key="5">
    <source>
        <dbReference type="ARBA" id="ARBA00023163"/>
    </source>
</evidence>
<sequence>MTGDDDDEALVARADGGDPSALAELFERHRRRLRHMVQLRLDPRLRGRVDASDVLQEAYLDLVRQFPAYREKADLPPFLWLRLLTGRRLLRVHRRHLGAAIRDAGREVSIHGGAAPGADSGSLAEHLVGRLTTASRAFDREERRRLLQRALDSLDPLDREVLALRHFEGLTNGEAAAVLGLSKTAACNRYVRALARLQEATRDVPGLLDEPAG</sequence>
<dbReference type="SUPFAM" id="SSF88946">
    <property type="entry name" value="Sigma2 domain of RNA polymerase sigma factors"/>
    <property type="match status" value="1"/>
</dbReference>
<dbReference type="InterPro" id="IPR014284">
    <property type="entry name" value="RNA_pol_sigma-70_dom"/>
</dbReference>
<dbReference type="KEGG" id="agv:OJF2_14910"/>
<keyword evidence="8" id="KW-1185">Reference proteome</keyword>
<dbReference type="InterPro" id="IPR013249">
    <property type="entry name" value="RNA_pol_sigma70_r4_t2"/>
</dbReference>
<evidence type="ECO:0000256" key="1">
    <source>
        <dbReference type="ARBA" id="ARBA00010641"/>
    </source>
</evidence>
<accession>A0A5B9VXX9</accession>
<organism evidence="7 8">
    <name type="scientific">Aquisphaera giovannonii</name>
    <dbReference type="NCBI Taxonomy" id="406548"/>
    <lineage>
        <taxon>Bacteria</taxon>
        <taxon>Pseudomonadati</taxon>
        <taxon>Planctomycetota</taxon>
        <taxon>Planctomycetia</taxon>
        <taxon>Isosphaerales</taxon>
        <taxon>Isosphaeraceae</taxon>
        <taxon>Aquisphaera</taxon>
    </lineage>
</organism>
<keyword evidence="5" id="KW-0804">Transcription</keyword>
<evidence type="ECO:0000256" key="4">
    <source>
        <dbReference type="ARBA" id="ARBA00023125"/>
    </source>
</evidence>
<dbReference type="RefSeq" id="WP_148592579.1">
    <property type="nucleotide sequence ID" value="NZ_CP042997.1"/>
</dbReference>
<gene>
    <name evidence="7" type="ORF">OJF2_14910</name>
</gene>
<keyword evidence="4" id="KW-0238">DNA-binding</keyword>
<evidence type="ECO:0000259" key="6">
    <source>
        <dbReference type="Pfam" id="PF08281"/>
    </source>
</evidence>
<dbReference type="GO" id="GO:0006352">
    <property type="term" value="P:DNA-templated transcription initiation"/>
    <property type="evidence" value="ECO:0007669"/>
    <property type="project" value="InterPro"/>
</dbReference>
<dbReference type="PANTHER" id="PTHR43133:SF8">
    <property type="entry name" value="RNA POLYMERASE SIGMA FACTOR HI_1459-RELATED"/>
    <property type="match status" value="1"/>
</dbReference>
<proteinExistence type="inferred from homology"/>
<feature type="domain" description="RNA polymerase sigma factor 70 region 4 type 2" evidence="6">
    <location>
        <begin position="145"/>
        <end position="197"/>
    </location>
</feature>
<dbReference type="Gene3D" id="1.10.10.10">
    <property type="entry name" value="Winged helix-like DNA-binding domain superfamily/Winged helix DNA-binding domain"/>
    <property type="match status" value="1"/>
</dbReference>
<dbReference type="InterPro" id="IPR013324">
    <property type="entry name" value="RNA_pol_sigma_r3/r4-like"/>
</dbReference>
<dbReference type="Gene3D" id="1.10.1740.10">
    <property type="match status" value="1"/>
</dbReference>
<dbReference type="OrthoDB" id="276109at2"/>
<dbReference type="GO" id="GO:0016987">
    <property type="term" value="F:sigma factor activity"/>
    <property type="evidence" value="ECO:0007669"/>
    <property type="project" value="UniProtKB-KW"/>
</dbReference>
<dbReference type="Proteomes" id="UP000324233">
    <property type="component" value="Chromosome"/>
</dbReference>
<reference evidence="7 8" key="1">
    <citation type="submission" date="2019-08" db="EMBL/GenBank/DDBJ databases">
        <title>Deep-cultivation of Planctomycetes and their phenomic and genomic characterization uncovers novel biology.</title>
        <authorList>
            <person name="Wiegand S."/>
            <person name="Jogler M."/>
            <person name="Boedeker C."/>
            <person name="Pinto D."/>
            <person name="Vollmers J."/>
            <person name="Rivas-Marin E."/>
            <person name="Kohn T."/>
            <person name="Peeters S.H."/>
            <person name="Heuer A."/>
            <person name="Rast P."/>
            <person name="Oberbeckmann S."/>
            <person name="Bunk B."/>
            <person name="Jeske O."/>
            <person name="Meyerdierks A."/>
            <person name="Storesund J.E."/>
            <person name="Kallscheuer N."/>
            <person name="Luecker S."/>
            <person name="Lage O.M."/>
            <person name="Pohl T."/>
            <person name="Merkel B.J."/>
            <person name="Hornburger P."/>
            <person name="Mueller R.-W."/>
            <person name="Bruemmer F."/>
            <person name="Labrenz M."/>
            <person name="Spormann A.M."/>
            <person name="Op den Camp H."/>
            <person name="Overmann J."/>
            <person name="Amann R."/>
            <person name="Jetten M.S.M."/>
            <person name="Mascher T."/>
            <person name="Medema M.H."/>
            <person name="Devos D.P."/>
            <person name="Kaster A.-K."/>
            <person name="Ovreas L."/>
            <person name="Rohde M."/>
            <person name="Galperin M.Y."/>
            <person name="Jogler C."/>
        </authorList>
    </citation>
    <scope>NUCLEOTIDE SEQUENCE [LARGE SCALE GENOMIC DNA]</scope>
    <source>
        <strain evidence="7 8">OJF2</strain>
    </source>
</reference>
<keyword evidence="3" id="KW-0731">Sigma factor</keyword>
<dbReference type="InterPro" id="IPR013325">
    <property type="entry name" value="RNA_pol_sigma_r2"/>
</dbReference>
<protein>
    <submittedName>
        <fullName evidence="7">RNA polymerase sigma factor</fullName>
    </submittedName>
</protein>
<dbReference type="GO" id="GO:0003677">
    <property type="term" value="F:DNA binding"/>
    <property type="evidence" value="ECO:0007669"/>
    <property type="project" value="UniProtKB-KW"/>
</dbReference>
<dbReference type="AlphaFoldDB" id="A0A5B9VXX9"/>
<dbReference type="PANTHER" id="PTHR43133">
    <property type="entry name" value="RNA POLYMERASE ECF-TYPE SIGMA FACTO"/>
    <property type="match status" value="1"/>
</dbReference>
<dbReference type="InterPro" id="IPR036388">
    <property type="entry name" value="WH-like_DNA-bd_sf"/>
</dbReference>
<evidence type="ECO:0000313" key="8">
    <source>
        <dbReference type="Proteomes" id="UP000324233"/>
    </source>
</evidence>
<name>A0A5B9VXX9_9BACT</name>
<dbReference type="NCBIfam" id="TIGR02937">
    <property type="entry name" value="sigma70-ECF"/>
    <property type="match status" value="1"/>
</dbReference>
<keyword evidence="2" id="KW-0805">Transcription regulation</keyword>
<comment type="similarity">
    <text evidence="1">Belongs to the sigma-70 factor family. ECF subfamily.</text>
</comment>
<dbReference type="EMBL" id="CP042997">
    <property type="protein sequence ID" value="QEH32999.1"/>
    <property type="molecule type" value="Genomic_DNA"/>
</dbReference>
<evidence type="ECO:0000256" key="3">
    <source>
        <dbReference type="ARBA" id="ARBA00023082"/>
    </source>
</evidence>
<dbReference type="SUPFAM" id="SSF88659">
    <property type="entry name" value="Sigma3 and sigma4 domains of RNA polymerase sigma factors"/>
    <property type="match status" value="1"/>
</dbReference>
<dbReference type="Pfam" id="PF08281">
    <property type="entry name" value="Sigma70_r4_2"/>
    <property type="match status" value="1"/>
</dbReference>
<evidence type="ECO:0000256" key="2">
    <source>
        <dbReference type="ARBA" id="ARBA00023015"/>
    </source>
</evidence>
<evidence type="ECO:0000313" key="7">
    <source>
        <dbReference type="EMBL" id="QEH32999.1"/>
    </source>
</evidence>